<dbReference type="EMBL" id="CP032418">
    <property type="protein sequence ID" value="AYC28454.1"/>
    <property type="molecule type" value="Genomic_DNA"/>
</dbReference>
<evidence type="ECO:0000256" key="2">
    <source>
        <dbReference type="ARBA" id="ARBA00004496"/>
    </source>
</evidence>
<evidence type="ECO:0000313" key="15">
    <source>
        <dbReference type="EMBL" id="AYC28454.1"/>
    </source>
</evidence>
<dbReference type="GO" id="GO:0000162">
    <property type="term" value="P:L-tryptophan biosynthetic process"/>
    <property type="evidence" value="ECO:0007669"/>
    <property type="project" value="TreeGrafter"/>
</dbReference>
<evidence type="ECO:0000256" key="11">
    <source>
        <dbReference type="ARBA" id="ARBA00030547"/>
    </source>
</evidence>
<dbReference type="NCBIfam" id="TIGR00007">
    <property type="entry name" value="1-(5-phosphoribosyl)-5-[(5-phosphoribosylamino)methylideneamino]imidazole-4-carboxamide isomerase"/>
    <property type="match status" value="1"/>
</dbReference>
<evidence type="ECO:0000256" key="1">
    <source>
        <dbReference type="ARBA" id="ARBA00000901"/>
    </source>
</evidence>
<reference evidence="16" key="1">
    <citation type="submission" date="2018-09" db="EMBL/GenBank/DDBJ databases">
        <authorList>
            <person name="Zhu H."/>
        </authorList>
    </citation>
    <scope>NUCLEOTIDE SEQUENCE [LARGE SCALE GENOMIC DNA]</scope>
    <source>
        <strain evidence="16">K2R23-3</strain>
    </source>
</reference>
<evidence type="ECO:0000256" key="8">
    <source>
        <dbReference type="ARBA" id="ARBA00022605"/>
    </source>
</evidence>
<keyword evidence="10 12" id="KW-0413">Isomerase</keyword>
<evidence type="ECO:0000256" key="13">
    <source>
        <dbReference type="RuleBase" id="RU003657"/>
    </source>
</evidence>
<feature type="active site" description="Proton acceptor" evidence="12">
    <location>
        <position position="30"/>
    </location>
</feature>
<evidence type="ECO:0000256" key="12">
    <source>
        <dbReference type="HAMAP-Rule" id="MF_01014"/>
    </source>
</evidence>
<dbReference type="InterPro" id="IPR023016">
    <property type="entry name" value="HisA/PriA"/>
</dbReference>
<dbReference type="PANTHER" id="PTHR43090:SF2">
    <property type="entry name" value="1-(5-PHOSPHORIBOSYL)-5-[(5-PHOSPHORIBOSYLAMINO)METHYLIDENEAMINO] IMIDAZOLE-4-CARBOXAMIDE ISOMERASE"/>
    <property type="match status" value="1"/>
</dbReference>
<dbReference type="OrthoDB" id="9807749at2"/>
<comment type="catalytic activity">
    <reaction evidence="1 12 14">
        <text>1-(5-phospho-beta-D-ribosyl)-5-[(5-phospho-beta-D-ribosylamino)methylideneamino]imidazole-4-carboxamide = 5-[(5-phospho-1-deoxy-D-ribulos-1-ylimino)methylamino]-1-(5-phospho-beta-D-ribosyl)imidazole-4-carboxamide</text>
        <dbReference type="Rhea" id="RHEA:15469"/>
        <dbReference type="ChEBI" id="CHEBI:58435"/>
        <dbReference type="ChEBI" id="CHEBI:58525"/>
        <dbReference type="EC" id="5.3.1.16"/>
    </reaction>
</comment>
<dbReference type="PANTHER" id="PTHR43090">
    <property type="entry name" value="1-(5-PHOSPHORIBOSYL)-5-[(5-PHOSPHORIBOSYLAMINO)METHYLIDENEAMINO] IMIDAZOLE-4-CARBOXAMIDE ISOMERASE"/>
    <property type="match status" value="1"/>
</dbReference>
<dbReference type="KEGG" id="paek:D3873_00675"/>
<dbReference type="GO" id="GO:0005737">
    <property type="term" value="C:cytoplasm"/>
    <property type="evidence" value="ECO:0007669"/>
    <property type="project" value="UniProtKB-SubCell"/>
</dbReference>
<feature type="active site" description="Proton donor" evidence="12">
    <location>
        <position position="151"/>
    </location>
</feature>
<dbReference type="InterPro" id="IPR044524">
    <property type="entry name" value="Isoase_HisA-like"/>
</dbReference>
<dbReference type="InterPro" id="IPR006062">
    <property type="entry name" value="His_biosynth"/>
</dbReference>
<evidence type="ECO:0000256" key="3">
    <source>
        <dbReference type="ARBA" id="ARBA00005133"/>
    </source>
</evidence>
<dbReference type="EC" id="5.3.1.16" evidence="5 12"/>
<keyword evidence="7 12" id="KW-0963">Cytoplasm</keyword>
<evidence type="ECO:0000256" key="10">
    <source>
        <dbReference type="ARBA" id="ARBA00023235"/>
    </source>
</evidence>
<dbReference type="UniPathway" id="UPA00031">
    <property type="reaction ID" value="UER00009"/>
</dbReference>
<keyword evidence="9 12" id="KW-0368">Histidine biosynthesis</keyword>
<sequence>MLACSYSQTLPTSLKKEECNLSFQLYPAIDMRNGKCVRLLQGDYAKETIYGDSPFDMAMQFANNGATWIHMVDLDGARDGKRVNDGFVIQAANDLQANIQIGGGIRTEQDIVHYLDQGIARVILGSVAIENPVFAKEMLRKYGNQLAIGLDAKDGFVATHGWVTTSSVKAIDVAKEFAEAGTETFIFTDIATDGMLSGPNEQAVVELAHATGKNVIASGGVSGLHDLHSLQKRQEDGVVGVIVGKALYEEKFTLAQALSEVQS</sequence>
<dbReference type="Proteomes" id="UP000265725">
    <property type="component" value="Chromosome"/>
</dbReference>
<dbReference type="Pfam" id="PF00977">
    <property type="entry name" value="His_biosynth"/>
    <property type="match status" value="1"/>
</dbReference>
<gene>
    <name evidence="12 15" type="primary">hisA</name>
    <name evidence="15" type="ORF">D3873_00675</name>
</gene>
<dbReference type="SUPFAM" id="SSF51366">
    <property type="entry name" value="Ribulose-phoshate binding barrel"/>
    <property type="match status" value="1"/>
</dbReference>
<evidence type="ECO:0000256" key="14">
    <source>
        <dbReference type="RuleBase" id="RU003658"/>
    </source>
</evidence>
<comment type="subcellular location">
    <subcellularLocation>
        <location evidence="2 12 14">Cytoplasm</location>
    </subcellularLocation>
</comment>
<evidence type="ECO:0000256" key="7">
    <source>
        <dbReference type="ARBA" id="ARBA00022490"/>
    </source>
</evidence>
<dbReference type="Gene3D" id="3.20.20.70">
    <property type="entry name" value="Aldolase class I"/>
    <property type="match status" value="1"/>
</dbReference>
<evidence type="ECO:0000256" key="9">
    <source>
        <dbReference type="ARBA" id="ARBA00023102"/>
    </source>
</evidence>
<organism evidence="15 16">
    <name type="scientific">Paenisporosarcina cavernae</name>
    <dbReference type="NCBI Taxonomy" id="2320858"/>
    <lineage>
        <taxon>Bacteria</taxon>
        <taxon>Bacillati</taxon>
        <taxon>Bacillota</taxon>
        <taxon>Bacilli</taxon>
        <taxon>Bacillales</taxon>
        <taxon>Caryophanaceae</taxon>
        <taxon>Paenisporosarcina</taxon>
    </lineage>
</organism>
<evidence type="ECO:0000256" key="4">
    <source>
        <dbReference type="ARBA" id="ARBA00009667"/>
    </source>
</evidence>
<protein>
    <recommendedName>
        <fullName evidence="6 12">1-(5-phosphoribosyl)-5-[(5-phosphoribosylamino)methylideneamino] imidazole-4-carboxamide isomerase</fullName>
        <ecNumber evidence="5 12">5.3.1.16</ecNumber>
    </recommendedName>
    <alternativeName>
        <fullName evidence="11 12">Phosphoribosylformimino-5-aminoimidazole carboxamide ribotide isomerase</fullName>
    </alternativeName>
</protein>
<evidence type="ECO:0000256" key="5">
    <source>
        <dbReference type="ARBA" id="ARBA00012550"/>
    </source>
</evidence>
<keyword evidence="8 12" id="KW-0028">Amino-acid biosynthesis</keyword>
<dbReference type="CDD" id="cd04732">
    <property type="entry name" value="HisA"/>
    <property type="match status" value="1"/>
</dbReference>
<comment type="pathway">
    <text evidence="3 12 14">Amino-acid biosynthesis; L-histidine biosynthesis; L-histidine from 5-phospho-alpha-D-ribose 1-diphosphate: step 4/9.</text>
</comment>
<dbReference type="InterPro" id="IPR006063">
    <property type="entry name" value="HisA_bact_arch"/>
</dbReference>
<dbReference type="AlphaFoldDB" id="A0A385YPL4"/>
<proteinExistence type="inferred from homology"/>
<dbReference type="GO" id="GO:0003949">
    <property type="term" value="F:1-(5-phosphoribosyl)-5-[(5-phosphoribosylamino)methylideneamino]imidazole-4-carboxamide isomerase activity"/>
    <property type="evidence" value="ECO:0007669"/>
    <property type="project" value="UniProtKB-UniRule"/>
</dbReference>
<dbReference type="FunFam" id="3.20.20.70:FF:000009">
    <property type="entry name" value="1-(5-phosphoribosyl)-5-[(5-phosphoribosylamino)methylideneamino] imidazole-4-carboxamide isomerase"/>
    <property type="match status" value="1"/>
</dbReference>
<keyword evidence="16" id="KW-1185">Reference proteome</keyword>
<accession>A0A385YPL4</accession>
<name>A0A385YPL4_9BACL</name>
<evidence type="ECO:0000313" key="16">
    <source>
        <dbReference type="Proteomes" id="UP000265725"/>
    </source>
</evidence>
<dbReference type="InterPro" id="IPR013785">
    <property type="entry name" value="Aldolase_TIM"/>
</dbReference>
<dbReference type="GO" id="GO:0000105">
    <property type="term" value="P:L-histidine biosynthetic process"/>
    <property type="evidence" value="ECO:0007669"/>
    <property type="project" value="UniProtKB-UniRule"/>
</dbReference>
<evidence type="ECO:0000256" key="6">
    <source>
        <dbReference type="ARBA" id="ARBA00018464"/>
    </source>
</evidence>
<comment type="similarity">
    <text evidence="4 12 13">Belongs to the HisA/HisF family.</text>
</comment>
<dbReference type="InterPro" id="IPR011060">
    <property type="entry name" value="RibuloseP-bd_barrel"/>
</dbReference>
<dbReference type="HAMAP" id="MF_01014">
    <property type="entry name" value="HisA"/>
    <property type="match status" value="1"/>
</dbReference>